<dbReference type="InterPro" id="IPR000771">
    <property type="entry name" value="FBA_II"/>
</dbReference>
<dbReference type="Pfam" id="PF01116">
    <property type="entry name" value="F_bP_aldolase"/>
    <property type="match status" value="1"/>
</dbReference>
<accession>A0A917S4I6</accession>
<feature type="binding site" evidence="2">
    <location>
        <begin position="207"/>
        <end position="209"/>
    </location>
    <ligand>
        <name>dihydroxyacetone phosphate</name>
        <dbReference type="ChEBI" id="CHEBI:57642"/>
    </ligand>
</feature>
<name>A0A917S4I6_9BACL</name>
<dbReference type="GO" id="GO:0008270">
    <property type="term" value="F:zinc ion binding"/>
    <property type="evidence" value="ECO:0007669"/>
    <property type="project" value="InterPro"/>
</dbReference>
<comment type="cofactor">
    <cofactor evidence="3">
        <name>Zn(2+)</name>
        <dbReference type="ChEBI" id="CHEBI:29105"/>
    </cofactor>
    <text evidence="3">Binds 2 Zn(2+) ions per subunit. One is catalytic and the other provides a structural contribution.</text>
</comment>
<dbReference type="InterPro" id="IPR050246">
    <property type="entry name" value="Class_II_FBP_aldolase"/>
</dbReference>
<sequence length="279" mass="31086">MLVTSTELLKTAKEKHFAFPHFNFWSRASLKAYLEVAQDLDLPVILACAESHCSYMTTEEAAEFGKYYANKVNIPVVLHLDHGMTSSIIKYAIDNGFTSVMIDASQEPFDENVKKTREVVDYAHSKGVVVEAEIGHVGTGSKYEEGDSDTRYTQVDAAVDFVNQTTVDSLAVSIGTAHGTYKGTPHINFDRLKELSANVPVPLVLHGGSSTGDENLSRVTENGICKINIFTDITIAALNKVRENNPETYLKLENDAYEGMKEMATHYYQVFHTERYKNK</sequence>
<feature type="binding site" evidence="3">
    <location>
        <position position="133"/>
    </location>
    <ligand>
        <name>Zn(2+)</name>
        <dbReference type="ChEBI" id="CHEBI:29105"/>
        <label>2</label>
    </ligand>
</feature>
<evidence type="ECO:0000256" key="1">
    <source>
        <dbReference type="PIRSR" id="PIRSR001359-1"/>
    </source>
</evidence>
<feature type="binding site" evidence="2">
    <location>
        <begin position="228"/>
        <end position="231"/>
    </location>
    <ligand>
        <name>dihydroxyacetone phosphate</name>
        <dbReference type="ChEBI" id="CHEBI:57642"/>
    </ligand>
</feature>
<keyword evidence="5" id="KW-1185">Reference proteome</keyword>
<dbReference type="AlphaFoldDB" id="A0A917S4I6"/>
<dbReference type="Gene3D" id="3.20.20.70">
    <property type="entry name" value="Aldolase class I"/>
    <property type="match status" value="1"/>
</dbReference>
<dbReference type="GO" id="GO:0005975">
    <property type="term" value="P:carbohydrate metabolic process"/>
    <property type="evidence" value="ECO:0007669"/>
    <property type="project" value="InterPro"/>
</dbReference>
<feature type="binding site" evidence="3">
    <location>
        <position position="178"/>
    </location>
    <ligand>
        <name>Zn(2+)</name>
        <dbReference type="ChEBI" id="CHEBI:29105"/>
        <label>1</label>
        <note>catalytic</note>
    </ligand>
</feature>
<reference evidence="4" key="2">
    <citation type="submission" date="2020-09" db="EMBL/GenBank/DDBJ databases">
        <authorList>
            <person name="Sun Q."/>
            <person name="Ohkuma M."/>
        </authorList>
    </citation>
    <scope>NUCLEOTIDE SEQUENCE</scope>
    <source>
        <strain evidence="4">JCM 15325</strain>
    </source>
</reference>
<feature type="binding site" evidence="3">
    <location>
        <position position="206"/>
    </location>
    <ligand>
        <name>Zn(2+)</name>
        <dbReference type="ChEBI" id="CHEBI:29105"/>
        <label>1</label>
        <note>catalytic</note>
    </ligand>
</feature>
<dbReference type="PROSITE" id="PS00602">
    <property type="entry name" value="ALDOLASE_CLASS_II_1"/>
    <property type="match status" value="1"/>
</dbReference>
<gene>
    <name evidence="4" type="ORF">GCM10007968_21390</name>
</gene>
<dbReference type="EMBL" id="BMOK01000008">
    <property type="protein sequence ID" value="GGL57097.1"/>
    <property type="molecule type" value="Genomic_DNA"/>
</dbReference>
<evidence type="ECO:0000313" key="5">
    <source>
        <dbReference type="Proteomes" id="UP000654670"/>
    </source>
</evidence>
<dbReference type="PANTHER" id="PTHR30304:SF0">
    <property type="entry name" value="D-TAGATOSE-1,6-BISPHOSPHATE ALDOLASE SUBUNIT GATY-RELATED"/>
    <property type="match status" value="1"/>
</dbReference>
<feature type="binding site" evidence="3">
    <location>
        <position position="82"/>
    </location>
    <ligand>
        <name>Zn(2+)</name>
        <dbReference type="ChEBI" id="CHEBI:29105"/>
        <label>1</label>
        <note>catalytic</note>
    </ligand>
</feature>
<evidence type="ECO:0000256" key="2">
    <source>
        <dbReference type="PIRSR" id="PIRSR001359-2"/>
    </source>
</evidence>
<dbReference type="GO" id="GO:0016832">
    <property type="term" value="F:aldehyde-lyase activity"/>
    <property type="evidence" value="ECO:0007669"/>
    <property type="project" value="InterPro"/>
</dbReference>
<dbReference type="Proteomes" id="UP000654670">
    <property type="component" value="Unassembled WGS sequence"/>
</dbReference>
<evidence type="ECO:0000313" key="4">
    <source>
        <dbReference type="EMBL" id="GGL57097.1"/>
    </source>
</evidence>
<feature type="binding site" evidence="3">
    <location>
        <position position="103"/>
    </location>
    <ligand>
        <name>Zn(2+)</name>
        <dbReference type="ChEBI" id="CHEBI:29105"/>
        <label>2</label>
    </ligand>
</feature>
<dbReference type="SUPFAM" id="SSF51569">
    <property type="entry name" value="Aldolase"/>
    <property type="match status" value="1"/>
</dbReference>
<reference evidence="4" key="1">
    <citation type="journal article" date="2014" name="Int. J. Syst. Evol. Microbiol.">
        <title>Complete genome sequence of Corynebacterium casei LMG S-19264T (=DSM 44701T), isolated from a smear-ripened cheese.</title>
        <authorList>
            <consortium name="US DOE Joint Genome Institute (JGI-PGF)"/>
            <person name="Walter F."/>
            <person name="Albersmeier A."/>
            <person name="Kalinowski J."/>
            <person name="Ruckert C."/>
        </authorList>
    </citation>
    <scope>NUCLEOTIDE SEQUENCE</scope>
    <source>
        <strain evidence="4">JCM 15325</strain>
    </source>
</reference>
<dbReference type="PANTHER" id="PTHR30304">
    <property type="entry name" value="D-TAGATOSE-1,6-BISPHOSPHATE ALDOLASE"/>
    <property type="match status" value="1"/>
</dbReference>
<organism evidence="4 5">
    <name type="scientific">Sporolactobacillus putidus</name>
    <dbReference type="NCBI Taxonomy" id="492735"/>
    <lineage>
        <taxon>Bacteria</taxon>
        <taxon>Bacillati</taxon>
        <taxon>Bacillota</taxon>
        <taxon>Bacilli</taxon>
        <taxon>Bacillales</taxon>
        <taxon>Sporolactobacillaceae</taxon>
        <taxon>Sporolactobacillus</taxon>
    </lineage>
</organism>
<proteinExistence type="predicted"/>
<evidence type="ECO:0000256" key="3">
    <source>
        <dbReference type="PIRSR" id="PIRSR001359-3"/>
    </source>
</evidence>
<feature type="active site" description="Proton donor" evidence="1">
    <location>
        <position position="81"/>
    </location>
</feature>
<dbReference type="RefSeq" id="WP_188803167.1">
    <property type="nucleotide sequence ID" value="NZ_BMOK01000008.1"/>
</dbReference>
<dbReference type="InterPro" id="IPR013785">
    <property type="entry name" value="Aldolase_TIM"/>
</dbReference>
<keyword evidence="3" id="KW-0479">Metal-binding</keyword>
<protein>
    <submittedName>
        <fullName evidence="4">Fructose-bisphosphate aldolase</fullName>
    </submittedName>
</protein>
<feature type="binding site" evidence="2">
    <location>
        <position position="179"/>
    </location>
    <ligand>
        <name>dihydroxyacetone phosphate</name>
        <dbReference type="ChEBI" id="CHEBI:57642"/>
    </ligand>
</feature>
<dbReference type="PIRSF" id="PIRSF001359">
    <property type="entry name" value="F_bP_aldolase_II"/>
    <property type="match status" value="1"/>
</dbReference>
<comment type="caution">
    <text evidence="4">The sequence shown here is derived from an EMBL/GenBank/DDBJ whole genome shotgun (WGS) entry which is preliminary data.</text>
</comment>
<dbReference type="CDD" id="cd00947">
    <property type="entry name" value="TBP_aldolase_IIB"/>
    <property type="match status" value="1"/>
</dbReference>
<keyword evidence="3" id="KW-0862">Zinc</keyword>
<dbReference type="NCBIfam" id="TIGR00167">
    <property type="entry name" value="cbbA"/>
    <property type="match status" value="1"/>
</dbReference>